<protein>
    <submittedName>
        <fullName evidence="2">Uncharacterized protein</fullName>
    </submittedName>
</protein>
<organism evidence="2 3">
    <name type="scientific">Macrolepiota fuliginosa MF-IS2</name>
    <dbReference type="NCBI Taxonomy" id="1400762"/>
    <lineage>
        <taxon>Eukaryota</taxon>
        <taxon>Fungi</taxon>
        <taxon>Dikarya</taxon>
        <taxon>Basidiomycota</taxon>
        <taxon>Agaricomycotina</taxon>
        <taxon>Agaricomycetes</taxon>
        <taxon>Agaricomycetidae</taxon>
        <taxon>Agaricales</taxon>
        <taxon>Agaricineae</taxon>
        <taxon>Agaricaceae</taxon>
        <taxon>Macrolepiota</taxon>
    </lineage>
</organism>
<gene>
    <name evidence="2" type="ORF">P691DRAFT_811642</name>
</gene>
<evidence type="ECO:0000313" key="2">
    <source>
        <dbReference type="EMBL" id="KAF9449832.1"/>
    </source>
</evidence>
<evidence type="ECO:0000256" key="1">
    <source>
        <dbReference type="SAM" id="MobiDB-lite"/>
    </source>
</evidence>
<keyword evidence="3" id="KW-1185">Reference proteome</keyword>
<dbReference type="AlphaFoldDB" id="A0A9P5XGJ7"/>
<evidence type="ECO:0000313" key="3">
    <source>
        <dbReference type="Proteomes" id="UP000807342"/>
    </source>
</evidence>
<dbReference type="EMBL" id="MU151119">
    <property type="protein sequence ID" value="KAF9449832.1"/>
    <property type="molecule type" value="Genomic_DNA"/>
</dbReference>
<feature type="region of interest" description="Disordered" evidence="1">
    <location>
        <begin position="199"/>
        <end position="220"/>
    </location>
</feature>
<reference evidence="2" key="1">
    <citation type="submission" date="2020-11" db="EMBL/GenBank/DDBJ databases">
        <authorList>
            <consortium name="DOE Joint Genome Institute"/>
            <person name="Ahrendt S."/>
            <person name="Riley R."/>
            <person name="Andreopoulos W."/>
            <person name="Labutti K."/>
            <person name="Pangilinan J."/>
            <person name="Ruiz-Duenas F.J."/>
            <person name="Barrasa J.M."/>
            <person name="Sanchez-Garcia M."/>
            <person name="Camarero S."/>
            <person name="Miyauchi S."/>
            <person name="Serrano A."/>
            <person name="Linde D."/>
            <person name="Babiker R."/>
            <person name="Drula E."/>
            <person name="Ayuso-Fernandez I."/>
            <person name="Pacheco R."/>
            <person name="Padilla G."/>
            <person name="Ferreira P."/>
            <person name="Barriuso J."/>
            <person name="Kellner H."/>
            <person name="Castanera R."/>
            <person name="Alfaro M."/>
            <person name="Ramirez L."/>
            <person name="Pisabarro A.G."/>
            <person name="Kuo A."/>
            <person name="Tritt A."/>
            <person name="Lipzen A."/>
            <person name="He G."/>
            <person name="Yan M."/>
            <person name="Ng V."/>
            <person name="Cullen D."/>
            <person name="Martin F."/>
            <person name="Rosso M.-N."/>
            <person name="Henrissat B."/>
            <person name="Hibbett D."/>
            <person name="Martinez A.T."/>
            <person name="Grigoriev I.V."/>
        </authorList>
    </citation>
    <scope>NUCLEOTIDE SEQUENCE</scope>
    <source>
        <strain evidence="2">MF-IS2</strain>
    </source>
</reference>
<accession>A0A9P5XGJ7</accession>
<comment type="caution">
    <text evidence="2">The sequence shown here is derived from an EMBL/GenBank/DDBJ whole genome shotgun (WGS) entry which is preliminary data.</text>
</comment>
<sequence length="220" mass="24852">MQPFILVPIGAVEAEPQQVQRPPPQPQLGPQHYPPQLGQNRPQRQNPAPQAMPPPPPYRPAGVQAPPPRAPQALPPQGGPQQAQRQRQYMNLPPQPPIQQAAHAEPYGELRPPPVPRILRVARGPQGAVLAHGDPHPDDTFAMPIQYVDDEITAHVAHVNYEARRFFLRMHDQLNRERVEKEHLWRRLREVEAELELLQDQQAAQMDEEEEGEASDEAGY</sequence>
<feature type="compositionally biased region" description="Low complexity" evidence="1">
    <location>
        <begin position="28"/>
        <end position="49"/>
    </location>
</feature>
<feature type="region of interest" description="Disordered" evidence="1">
    <location>
        <begin position="1"/>
        <end position="87"/>
    </location>
</feature>
<proteinExistence type="predicted"/>
<dbReference type="Proteomes" id="UP000807342">
    <property type="component" value="Unassembled WGS sequence"/>
</dbReference>
<feature type="compositionally biased region" description="Acidic residues" evidence="1">
    <location>
        <begin position="206"/>
        <end position="220"/>
    </location>
</feature>
<feature type="compositionally biased region" description="Pro residues" evidence="1">
    <location>
        <begin position="50"/>
        <end position="78"/>
    </location>
</feature>
<name>A0A9P5XGJ7_9AGAR</name>